<name>A0A517PDA3_9PLAN</name>
<dbReference type="PANTHER" id="PTHR11614">
    <property type="entry name" value="PHOSPHOLIPASE-RELATED"/>
    <property type="match status" value="1"/>
</dbReference>
<evidence type="ECO:0000313" key="2">
    <source>
        <dbReference type="EMBL" id="QDT17357.1"/>
    </source>
</evidence>
<dbReference type="Proteomes" id="UP000318741">
    <property type="component" value="Chromosome"/>
</dbReference>
<gene>
    <name evidence="2" type="primary">ytpA_2</name>
    <name evidence="2" type="ORF">CA12_34780</name>
</gene>
<keyword evidence="3" id="KW-1185">Reference proteome</keyword>
<dbReference type="InterPro" id="IPR022742">
    <property type="entry name" value="Hydrolase_4"/>
</dbReference>
<dbReference type="SUPFAM" id="SSF53474">
    <property type="entry name" value="alpha/beta-Hydrolases"/>
    <property type="match status" value="1"/>
</dbReference>
<reference evidence="2 3" key="1">
    <citation type="submission" date="2019-02" db="EMBL/GenBank/DDBJ databases">
        <title>Deep-cultivation of Planctomycetes and their phenomic and genomic characterization uncovers novel biology.</title>
        <authorList>
            <person name="Wiegand S."/>
            <person name="Jogler M."/>
            <person name="Boedeker C."/>
            <person name="Pinto D."/>
            <person name="Vollmers J."/>
            <person name="Rivas-Marin E."/>
            <person name="Kohn T."/>
            <person name="Peeters S.H."/>
            <person name="Heuer A."/>
            <person name="Rast P."/>
            <person name="Oberbeckmann S."/>
            <person name="Bunk B."/>
            <person name="Jeske O."/>
            <person name="Meyerdierks A."/>
            <person name="Storesund J.E."/>
            <person name="Kallscheuer N."/>
            <person name="Luecker S."/>
            <person name="Lage O.M."/>
            <person name="Pohl T."/>
            <person name="Merkel B.J."/>
            <person name="Hornburger P."/>
            <person name="Mueller R.-W."/>
            <person name="Bruemmer F."/>
            <person name="Labrenz M."/>
            <person name="Spormann A.M."/>
            <person name="Op den Camp H."/>
            <person name="Overmann J."/>
            <person name="Amann R."/>
            <person name="Jetten M.S.M."/>
            <person name="Mascher T."/>
            <person name="Medema M.H."/>
            <person name="Devos D.P."/>
            <person name="Kaster A.-K."/>
            <person name="Ovreas L."/>
            <person name="Rohde M."/>
            <person name="Galperin M.Y."/>
            <person name="Jogler C."/>
        </authorList>
    </citation>
    <scope>NUCLEOTIDE SEQUENCE [LARGE SCALE GENOMIC DNA]</scope>
    <source>
        <strain evidence="2 3">CA12</strain>
    </source>
</reference>
<dbReference type="KEGG" id="acaf:CA12_34780"/>
<dbReference type="InterPro" id="IPR029058">
    <property type="entry name" value="AB_hydrolase_fold"/>
</dbReference>
<dbReference type="Gene3D" id="3.40.50.1820">
    <property type="entry name" value="alpha/beta hydrolase"/>
    <property type="match status" value="1"/>
</dbReference>
<dbReference type="EC" id="3.1.1.-" evidence="2"/>
<sequence length="280" mass="30700">MALRLQTSDGVPLFCRRYDPPGPTRGAIVLCPGVRSHSGWYGWSCRRWAEAGWRVWFADRRGSGANGGPRGDVRHPDRLLADMRHVLHAARRTDPRTPTVLCGISWGGKVAATLAAEPGRCDALMLLAPGLRAQVRVGALRGHLARAAAALGRGRTPVRIPLEDPRLFTRDEAFVRFIERDPLALDAVTLRFTTASLELDLRADAAIERLSVPVLTLLAGQDEIVDNPATRRLLGRCGSPDATVRTYPAARHTLEFEPDRAAIFDEATAWLERLSPRAIG</sequence>
<dbReference type="AlphaFoldDB" id="A0A517PDA3"/>
<dbReference type="EMBL" id="CP036265">
    <property type="protein sequence ID" value="QDT17357.1"/>
    <property type="molecule type" value="Genomic_DNA"/>
</dbReference>
<dbReference type="RefSeq" id="WP_165700828.1">
    <property type="nucleotide sequence ID" value="NZ_CP036265.1"/>
</dbReference>
<dbReference type="GO" id="GO:0016787">
    <property type="term" value="F:hydrolase activity"/>
    <property type="evidence" value="ECO:0007669"/>
    <property type="project" value="UniProtKB-KW"/>
</dbReference>
<protein>
    <submittedName>
        <fullName evidence="2">Phospholipase YtpA</fullName>
        <ecNumber evidence="2">3.1.1.-</ecNumber>
    </submittedName>
</protein>
<keyword evidence="2" id="KW-0378">Hydrolase</keyword>
<proteinExistence type="predicted"/>
<feature type="domain" description="Serine aminopeptidase S33" evidence="1">
    <location>
        <begin position="23"/>
        <end position="259"/>
    </location>
</feature>
<dbReference type="InterPro" id="IPR051044">
    <property type="entry name" value="MAG_DAG_Lipase"/>
</dbReference>
<evidence type="ECO:0000259" key="1">
    <source>
        <dbReference type="Pfam" id="PF12146"/>
    </source>
</evidence>
<dbReference type="Pfam" id="PF12146">
    <property type="entry name" value="Hydrolase_4"/>
    <property type="match status" value="1"/>
</dbReference>
<evidence type="ECO:0000313" key="3">
    <source>
        <dbReference type="Proteomes" id="UP000318741"/>
    </source>
</evidence>
<accession>A0A517PDA3</accession>
<organism evidence="2 3">
    <name type="scientific">Alienimonas californiensis</name>
    <dbReference type="NCBI Taxonomy" id="2527989"/>
    <lineage>
        <taxon>Bacteria</taxon>
        <taxon>Pseudomonadati</taxon>
        <taxon>Planctomycetota</taxon>
        <taxon>Planctomycetia</taxon>
        <taxon>Planctomycetales</taxon>
        <taxon>Planctomycetaceae</taxon>
        <taxon>Alienimonas</taxon>
    </lineage>
</organism>